<dbReference type="InterPro" id="IPR009057">
    <property type="entry name" value="Homeodomain-like_sf"/>
</dbReference>
<proteinExistence type="predicted"/>
<dbReference type="AlphaFoldDB" id="A0A3R5U2Z4"/>
<accession>A0A3R5U2Z4</accession>
<dbReference type="EMBL" id="CP025746">
    <property type="protein sequence ID" value="QAA30307.1"/>
    <property type="molecule type" value="Genomic_DNA"/>
</dbReference>
<evidence type="ECO:0000256" key="2">
    <source>
        <dbReference type="PROSITE-ProRule" id="PRU00335"/>
    </source>
</evidence>
<dbReference type="InterPro" id="IPR001647">
    <property type="entry name" value="HTH_TetR"/>
</dbReference>
<dbReference type="PANTHER" id="PTHR43479:SF11">
    <property type="entry name" value="ACREF_ENVCD OPERON REPRESSOR-RELATED"/>
    <property type="match status" value="1"/>
</dbReference>
<evidence type="ECO:0000313" key="5">
    <source>
        <dbReference type="Proteomes" id="UP000286268"/>
    </source>
</evidence>
<dbReference type="Pfam" id="PF00440">
    <property type="entry name" value="TetR_N"/>
    <property type="match status" value="1"/>
</dbReference>
<dbReference type="OrthoDB" id="9812993at2"/>
<dbReference type="InterPro" id="IPR050624">
    <property type="entry name" value="HTH-type_Tx_Regulator"/>
</dbReference>
<dbReference type="Gene3D" id="1.10.357.10">
    <property type="entry name" value="Tetracycline Repressor, domain 2"/>
    <property type="match status" value="1"/>
</dbReference>
<dbReference type="SUPFAM" id="SSF46689">
    <property type="entry name" value="Homeodomain-like"/>
    <property type="match status" value="1"/>
</dbReference>
<evidence type="ECO:0000256" key="1">
    <source>
        <dbReference type="ARBA" id="ARBA00023125"/>
    </source>
</evidence>
<protein>
    <submittedName>
        <fullName evidence="4">TetR/AcrR family transcriptional regulator</fullName>
    </submittedName>
</protein>
<organism evidence="4 5">
    <name type="scientific">Clostridium manihotivorum</name>
    <dbReference type="NCBI Taxonomy" id="2320868"/>
    <lineage>
        <taxon>Bacteria</taxon>
        <taxon>Bacillati</taxon>
        <taxon>Bacillota</taxon>
        <taxon>Clostridia</taxon>
        <taxon>Eubacteriales</taxon>
        <taxon>Clostridiaceae</taxon>
        <taxon>Clostridium</taxon>
    </lineage>
</organism>
<feature type="domain" description="HTH tetR-type" evidence="3">
    <location>
        <begin position="18"/>
        <end position="78"/>
    </location>
</feature>
<dbReference type="KEGG" id="cmah:C1I91_00625"/>
<name>A0A3R5U2Z4_9CLOT</name>
<keyword evidence="5" id="KW-1185">Reference proteome</keyword>
<dbReference type="PROSITE" id="PS50977">
    <property type="entry name" value="HTH_TETR_2"/>
    <property type="match status" value="1"/>
</dbReference>
<dbReference type="Proteomes" id="UP000286268">
    <property type="component" value="Chromosome"/>
</dbReference>
<reference evidence="4 5" key="1">
    <citation type="submission" date="2018-01" db="EMBL/GenBank/DDBJ databases">
        <title>Genome Sequencing and Assembly of Anaerobacter polyendosporus strain CT4.</title>
        <authorList>
            <person name="Tachaapaikoon C."/>
            <person name="Sutheeworapong S."/>
            <person name="Jenjaroenpun P."/>
            <person name="Wongsurawat T."/>
            <person name="Nookeaw I."/>
            <person name="Cheawchanlertfa P."/>
            <person name="Kosugi A."/>
            <person name="Cheevadhanarak S."/>
            <person name="Ratanakhanokchai K."/>
        </authorList>
    </citation>
    <scope>NUCLEOTIDE SEQUENCE [LARGE SCALE GENOMIC DNA]</scope>
    <source>
        <strain evidence="4 5">CT4</strain>
    </source>
</reference>
<sequence>MNVVHKNKESIFMPKILLDVRDKLIEEGRTVLSNAGYEAFNIRDIAKSCNIGIGTFYNYFSNKDSLVIQIISSDWDKVIELSENLVYKDMHIKDKLFLIYSEIDKFLSTYIDTFMMMAAAGSKDCPKYSIYDPMYEALEKTINISKEKGEINPIIDAKKLSKIIVNSLTFAIKQEDITFDDIYYSLNM</sequence>
<keyword evidence="1 2" id="KW-0238">DNA-binding</keyword>
<dbReference type="PRINTS" id="PR00455">
    <property type="entry name" value="HTHTETR"/>
</dbReference>
<feature type="DNA-binding region" description="H-T-H motif" evidence="2">
    <location>
        <begin position="41"/>
        <end position="60"/>
    </location>
</feature>
<gene>
    <name evidence="4" type="ORF">C1I91_00625</name>
</gene>
<evidence type="ECO:0000313" key="4">
    <source>
        <dbReference type="EMBL" id="QAA30307.1"/>
    </source>
</evidence>
<dbReference type="GO" id="GO:0003677">
    <property type="term" value="F:DNA binding"/>
    <property type="evidence" value="ECO:0007669"/>
    <property type="project" value="UniProtKB-UniRule"/>
</dbReference>
<evidence type="ECO:0000259" key="3">
    <source>
        <dbReference type="PROSITE" id="PS50977"/>
    </source>
</evidence>
<dbReference type="PANTHER" id="PTHR43479">
    <property type="entry name" value="ACREF/ENVCD OPERON REPRESSOR-RELATED"/>
    <property type="match status" value="1"/>
</dbReference>